<reference evidence="4" key="1">
    <citation type="submission" date="2017-02" db="UniProtKB">
        <authorList>
            <consortium name="WormBaseParasite"/>
        </authorList>
    </citation>
    <scope>IDENTIFICATION</scope>
</reference>
<organism evidence="4">
    <name type="scientific">Angiostrongylus costaricensis</name>
    <name type="common">Nematode worm</name>
    <dbReference type="NCBI Taxonomy" id="334426"/>
    <lineage>
        <taxon>Eukaryota</taxon>
        <taxon>Metazoa</taxon>
        <taxon>Ecdysozoa</taxon>
        <taxon>Nematoda</taxon>
        <taxon>Chromadorea</taxon>
        <taxon>Rhabditida</taxon>
        <taxon>Rhabditina</taxon>
        <taxon>Rhabditomorpha</taxon>
        <taxon>Strongyloidea</taxon>
        <taxon>Metastrongylidae</taxon>
        <taxon>Angiostrongylus</taxon>
    </lineage>
</organism>
<keyword evidence="3" id="KW-1185">Reference proteome</keyword>
<reference evidence="2 3" key="2">
    <citation type="submission" date="2018-11" db="EMBL/GenBank/DDBJ databases">
        <authorList>
            <consortium name="Pathogen Informatics"/>
        </authorList>
    </citation>
    <scope>NUCLEOTIDE SEQUENCE [LARGE SCALE GENOMIC DNA]</scope>
    <source>
        <strain evidence="2 3">Costa Rica</strain>
    </source>
</reference>
<proteinExistence type="predicted"/>
<dbReference type="GO" id="GO:0005739">
    <property type="term" value="C:mitochondrion"/>
    <property type="evidence" value="ECO:0007669"/>
    <property type="project" value="TreeGrafter"/>
</dbReference>
<dbReference type="PANTHER" id="PTHR13166">
    <property type="entry name" value="PROTEIN C6ORF149"/>
    <property type="match status" value="1"/>
</dbReference>
<gene>
    <name evidence="2" type="ORF">ACOC_LOCUS6075</name>
</gene>
<dbReference type="AlphaFoldDB" id="A0A0R3PMG0"/>
<dbReference type="EMBL" id="UYYA01003917">
    <property type="protein sequence ID" value="VDM57660.1"/>
    <property type="molecule type" value="Genomic_DNA"/>
</dbReference>
<dbReference type="Pfam" id="PF05347">
    <property type="entry name" value="Complex1_LYR"/>
    <property type="match status" value="1"/>
</dbReference>
<dbReference type="OrthoDB" id="275715at2759"/>
<dbReference type="InterPro" id="IPR008011">
    <property type="entry name" value="Complex1_LYR_dom"/>
</dbReference>
<protein>
    <submittedName>
        <fullName evidence="4">Complex1_LYR_dom domain-containing protein</fullName>
    </submittedName>
</protein>
<evidence type="ECO:0000313" key="4">
    <source>
        <dbReference type="WBParaSite" id="ACOC_0000607401-mRNA-1"/>
    </source>
</evidence>
<dbReference type="GO" id="GO:1990221">
    <property type="term" value="C:L-cysteine desulfurase complex"/>
    <property type="evidence" value="ECO:0007669"/>
    <property type="project" value="TreeGrafter"/>
</dbReference>
<dbReference type="Proteomes" id="UP000267027">
    <property type="component" value="Unassembled WGS sequence"/>
</dbReference>
<sequence length="80" mass="9494">MTAPRRSTPNAKPQQNMFPQYNYREFAKRRVREYFLANRSVVDTNRQEELLKEGKEALEGIRRQVVLCGLFPHKKTVVEK</sequence>
<dbReference type="STRING" id="334426.A0A0R3PMG0"/>
<dbReference type="PANTHER" id="PTHR13166:SF7">
    <property type="entry name" value="LYR MOTIF-CONTAINING PROTEIN 4"/>
    <property type="match status" value="1"/>
</dbReference>
<dbReference type="WBParaSite" id="ACOC_0000607401-mRNA-1">
    <property type="protein sequence ID" value="ACOC_0000607401-mRNA-1"/>
    <property type="gene ID" value="ACOC_0000607401"/>
</dbReference>
<accession>A0A0R3PMG0</accession>
<feature type="domain" description="Complex 1 LYR protein" evidence="1">
    <location>
        <begin position="18"/>
        <end position="59"/>
    </location>
</feature>
<evidence type="ECO:0000313" key="2">
    <source>
        <dbReference type="EMBL" id="VDM57660.1"/>
    </source>
</evidence>
<evidence type="ECO:0000259" key="1">
    <source>
        <dbReference type="Pfam" id="PF05347"/>
    </source>
</evidence>
<dbReference type="GO" id="GO:0016226">
    <property type="term" value="P:iron-sulfur cluster assembly"/>
    <property type="evidence" value="ECO:0007669"/>
    <property type="project" value="TreeGrafter"/>
</dbReference>
<dbReference type="InterPro" id="IPR051522">
    <property type="entry name" value="ISC_assembly_LYR"/>
</dbReference>
<name>A0A0R3PMG0_ANGCS</name>
<evidence type="ECO:0000313" key="3">
    <source>
        <dbReference type="Proteomes" id="UP000267027"/>
    </source>
</evidence>